<evidence type="ECO:0000313" key="2">
    <source>
        <dbReference type="EMBL" id="KAJ8368219.1"/>
    </source>
</evidence>
<accession>A0A9Q1FVK9</accession>
<evidence type="ECO:0000256" key="1">
    <source>
        <dbReference type="SAM" id="MobiDB-lite"/>
    </source>
</evidence>
<sequence>MFWGSQPRGHRWSASPIQHGRTRPFPSAVLRTSRGAHEPRTSLAGGVCPRSERAEFDTDPNSAQVVEIAVAGGDNPSPLRTAVRAPVTYGPAVSGERGNIPPLPRANSSLGLARERHNLDALGLPPRVVATIQSARASSTRLHNYWLLEYEYKKTEDVAITKLKSLCCNAILKNNSKRKTNKKKILGKEQKTCIDTARP</sequence>
<dbReference type="OrthoDB" id="8954815at2759"/>
<gene>
    <name evidence="2" type="ORF">SKAU_G00082470</name>
</gene>
<keyword evidence="3" id="KW-1185">Reference proteome</keyword>
<evidence type="ECO:0000313" key="3">
    <source>
        <dbReference type="Proteomes" id="UP001152622"/>
    </source>
</evidence>
<name>A0A9Q1FVK9_SYNKA</name>
<protein>
    <submittedName>
        <fullName evidence="2">Uncharacterized protein</fullName>
    </submittedName>
</protein>
<feature type="region of interest" description="Disordered" evidence="1">
    <location>
        <begin position="1"/>
        <end position="59"/>
    </location>
</feature>
<dbReference type="EMBL" id="JAINUF010000003">
    <property type="protein sequence ID" value="KAJ8368219.1"/>
    <property type="molecule type" value="Genomic_DNA"/>
</dbReference>
<reference evidence="2" key="1">
    <citation type="journal article" date="2023" name="Science">
        <title>Genome structures resolve the early diversification of teleost fishes.</title>
        <authorList>
            <person name="Parey E."/>
            <person name="Louis A."/>
            <person name="Montfort J."/>
            <person name="Bouchez O."/>
            <person name="Roques C."/>
            <person name="Iampietro C."/>
            <person name="Lluch J."/>
            <person name="Castinel A."/>
            <person name="Donnadieu C."/>
            <person name="Desvignes T."/>
            <person name="Floi Bucao C."/>
            <person name="Jouanno E."/>
            <person name="Wen M."/>
            <person name="Mejri S."/>
            <person name="Dirks R."/>
            <person name="Jansen H."/>
            <person name="Henkel C."/>
            <person name="Chen W.J."/>
            <person name="Zahm M."/>
            <person name="Cabau C."/>
            <person name="Klopp C."/>
            <person name="Thompson A.W."/>
            <person name="Robinson-Rechavi M."/>
            <person name="Braasch I."/>
            <person name="Lecointre G."/>
            <person name="Bobe J."/>
            <person name="Postlethwait J.H."/>
            <person name="Berthelot C."/>
            <person name="Roest Crollius H."/>
            <person name="Guiguen Y."/>
        </authorList>
    </citation>
    <scope>NUCLEOTIDE SEQUENCE</scope>
    <source>
        <strain evidence="2">WJC10195</strain>
    </source>
</reference>
<comment type="caution">
    <text evidence="2">The sequence shown here is derived from an EMBL/GenBank/DDBJ whole genome shotgun (WGS) entry which is preliminary data.</text>
</comment>
<proteinExistence type="predicted"/>
<organism evidence="2 3">
    <name type="scientific">Synaphobranchus kaupii</name>
    <name type="common">Kaup's arrowtooth eel</name>
    <dbReference type="NCBI Taxonomy" id="118154"/>
    <lineage>
        <taxon>Eukaryota</taxon>
        <taxon>Metazoa</taxon>
        <taxon>Chordata</taxon>
        <taxon>Craniata</taxon>
        <taxon>Vertebrata</taxon>
        <taxon>Euteleostomi</taxon>
        <taxon>Actinopterygii</taxon>
        <taxon>Neopterygii</taxon>
        <taxon>Teleostei</taxon>
        <taxon>Anguilliformes</taxon>
        <taxon>Synaphobranchidae</taxon>
        <taxon>Synaphobranchus</taxon>
    </lineage>
</organism>
<dbReference type="AlphaFoldDB" id="A0A9Q1FVK9"/>
<dbReference type="Proteomes" id="UP001152622">
    <property type="component" value="Chromosome 3"/>
</dbReference>